<organism evidence="2 3">
    <name type="scientific">Nitrosomonas ureae</name>
    <dbReference type="NCBI Taxonomy" id="44577"/>
    <lineage>
        <taxon>Bacteria</taxon>
        <taxon>Pseudomonadati</taxon>
        <taxon>Pseudomonadota</taxon>
        <taxon>Betaproteobacteria</taxon>
        <taxon>Nitrosomonadales</taxon>
        <taxon>Nitrosomonadaceae</taxon>
        <taxon>Nitrosomonas</taxon>
    </lineage>
</organism>
<dbReference type="AlphaFoldDB" id="A0A286A739"/>
<feature type="domain" description="DUF883" evidence="1">
    <location>
        <begin position="58"/>
        <end position="80"/>
    </location>
</feature>
<evidence type="ECO:0000259" key="1">
    <source>
        <dbReference type="Pfam" id="PF19029"/>
    </source>
</evidence>
<proteinExistence type="predicted"/>
<evidence type="ECO:0000313" key="3">
    <source>
        <dbReference type="Proteomes" id="UP000219335"/>
    </source>
</evidence>
<sequence>MKSVNKVIDFTNETVNSTAKTASGAFKEANKATHQVVEKIGNKGDQIRSIEQKLIKETRSYIRDNPLTSVGMAVGVGFVLSKWLNDH</sequence>
<evidence type="ECO:0000313" key="2">
    <source>
        <dbReference type="EMBL" id="SOD17738.1"/>
    </source>
</evidence>
<dbReference type="EMBL" id="OCMU01000001">
    <property type="protein sequence ID" value="SOD17738.1"/>
    <property type="molecule type" value="Genomic_DNA"/>
</dbReference>
<accession>A0A286A739</accession>
<protein>
    <submittedName>
        <fullName evidence="2">Membrane-anchored ribosome-binding protein, inhibits growth in stationary phase, ElaB/YqjD/DUF883 family</fullName>
    </submittedName>
</protein>
<gene>
    <name evidence="2" type="ORF">SAMN06297164_1323</name>
</gene>
<name>A0A286A739_9PROT</name>
<dbReference type="Proteomes" id="UP000219335">
    <property type="component" value="Unassembled WGS sequence"/>
</dbReference>
<reference evidence="2 3" key="1">
    <citation type="submission" date="2017-09" db="EMBL/GenBank/DDBJ databases">
        <authorList>
            <person name="Ehlers B."/>
            <person name="Leendertz F.H."/>
        </authorList>
    </citation>
    <scope>NUCLEOTIDE SEQUENCE [LARGE SCALE GENOMIC DNA]</scope>
    <source>
        <strain evidence="2 3">Nm42</strain>
    </source>
</reference>
<dbReference type="InterPro" id="IPR043605">
    <property type="entry name" value="DUF883_C"/>
</dbReference>
<dbReference type="Pfam" id="PF19029">
    <property type="entry name" value="DUF883_C"/>
    <property type="match status" value="1"/>
</dbReference>
<dbReference type="RefSeq" id="WP_141398040.1">
    <property type="nucleotide sequence ID" value="NZ_OCMU01000001.1"/>
</dbReference>